<name>A0A4V6BDS9_9BRAD</name>
<dbReference type="EMBL" id="LBIA02000001">
    <property type="protein sequence ID" value="TKT70073.1"/>
    <property type="molecule type" value="Genomic_DNA"/>
</dbReference>
<dbReference type="AlphaFoldDB" id="A0A4V6BDS9"/>
<keyword evidence="2" id="KW-1185">Reference proteome</keyword>
<dbReference type="STRING" id="211460.YH63_18085"/>
<organism evidence="1 2">
    <name type="scientific">Afipia massiliensis</name>
    <dbReference type="NCBI Taxonomy" id="211460"/>
    <lineage>
        <taxon>Bacteria</taxon>
        <taxon>Pseudomonadati</taxon>
        <taxon>Pseudomonadota</taxon>
        <taxon>Alphaproteobacteria</taxon>
        <taxon>Hyphomicrobiales</taxon>
        <taxon>Nitrobacteraceae</taxon>
        <taxon>Afipia</taxon>
    </lineage>
</organism>
<dbReference type="InterPro" id="IPR009569">
    <property type="entry name" value="AA_synth_put"/>
</dbReference>
<sequence length="194" mass="20409">MSEIAIRKRVTLIEEIFHEGGKPAVRPLRRGAILCVIRNPFAGRYVEDIAGFMDDLTPLGIAMAGALLKALGGDPAVIQGYGKGAIIGSAGELEHGALWHVPGGYAMREILGEAKAIVPSAKKVGGPGARLDVPVTHINASYVRSHFDAMEVGISDAPRADELLLALVMTTGSRIHARVGGLKASEIKGEDGLR</sequence>
<protein>
    <submittedName>
        <fullName evidence="1">Amino acid synthesis family protein</fullName>
    </submittedName>
</protein>
<dbReference type="Proteomes" id="UP000034832">
    <property type="component" value="Unassembled WGS sequence"/>
</dbReference>
<dbReference type="RefSeq" id="WP_046829254.1">
    <property type="nucleotide sequence ID" value="NZ_LBIA02000001.1"/>
</dbReference>
<gene>
    <name evidence="1" type="ORF">YH63_000775</name>
</gene>
<dbReference type="Pfam" id="PF06684">
    <property type="entry name" value="AA_synth"/>
    <property type="match status" value="1"/>
</dbReference>
<dbReference type="OrthoDB" id="9803312at2"/>
<evidence type="ECO:0000313" key="2">
    <source>
        <dbReference type="Proteomes" id="UP000034832"/>
    </source>
</evidence>
<dbReference type="InterPro" id="IPR035936">
    <property type="entry name" value="BB2672"/>
</dbReference>
<dbReference type="SUPFAM" id="SSF160519">
    <property type="entry name" value="BB2672-like"/>
    <property type="match status" value="1"/>
</dbReference>
<reference evidence="1" key="1">
    <citation type="submission" date="2019-04" db="EMBL/GenBank/DDBJ databases">
        <title>Whole genome sequencing of cave bacteria.</title>
        <authorList>
            <person name="Gan H.M."/>
            <person name="Barton H."/>
            <person name="Savka M.A."/>
        </authorList>
    </citation>
    <scope>NUCLEOTIDE SEQUENCE [LARGE SCALE GENOMIC DNA]</scope>
    <source>
        <strain evidence="1">LC387</strain>
    </source>
</reference>
<proteinExistence type="predicted"/>
<evidence type="ECO:0000313" key="1">
    <source>
        <dbReference type="EMBL" id="TKT70073.1"/>
    </source>
</evidence>
<comment type="caution">
    <text evidence="1">The sequence shown here is derived from an EMBL/GenBank/DDBJ whole genome shotgun (WGS) entry which is preliminary data.</text>
</comment>
<dbReference type="Gene3D" id="3.30.1330.110">
    <property type="entry name" value="BB2672"/>
    <property type="match status" value="1"/>
</dbReference>
<accession>A0A4V6BDS9</accession>